<feature type="compositionally biased region" description="Low complexity" evidence="1">
    <location>
        <begin position="42"/>
        <end position="61"/>
    </location>
</feature>
<comment type="caution">
    <text evidence="3">The sequence shown here is derived from an EMBL/GenBank/DDBJ whole genome shotgun (WGS) entry which is preliminary data.</text>
</comment>
<reference evidence="3 4" key="1">
    <citation type="submission" date="2019-01" db="EMBL/GenBank/DDBJ databases">
        <title>Draft genome sequences of the type strain Streptomyces sioyaensis DSM 40032 and its novel strain, TM32, a thermotolerant antibiotics-producing actinobacterium.</title>
        <authorList>
            <person name="Nakaew N."/>
            <person name="Lumyong S."/>
            <person name="Sloan W.T."/>
            <person name="Sungthong R."/>
        </authorList>
    </citation>
    <scope>NUCLEOTIDE SEQUENCE [LARGE SCALE GENOMIC DNA]</scope>
    <source>
        <strain evidence="3 4">DSM 40032</strain>
    </source>
</reference>
<evidence type="ECO:0000256" key="1">
    <source>
        <dbReference type="SAM" id="MobiDB-lite"/>
    </source>
</evidence>
<feature type="compositionally biased region" description="Gly residues" evidence="1">
    <location>
        <begin position="296"/>
        <end position="332"/>
    </location>
</feature>
<evidence type="ECO:0000259" key="2">
    <source>
        <dbReference type="Pfam" id="PF20568"/>
    </source>
</evidence>
<keyword evidence="4" id="KW-1185">Reference proteome</keyword>
<evidence type="ECO:0000313" key="4">
    <source>
        <dbReference type="Proteomes" id="UP000289482"/>
    </source>
</evidence>
<name>A0A4Q1QLR3_9ACTN</name>
<feature type="compositionally biased region" description="Polar residues" evidence="1">
    <location>
        <begin position="23"/>
        <end position="41"/>
    </location>
</feature>
<dbReference type="Pfam" id="PF20568">
    <property type="entry name" value="DUF6777"/>
    <property type="match status" value="1"/>
</dbReference>
<sequence length="332" mass="32904">MIAAVVVAAVIITIVLTRSSGTTSEVFAQPATSTGPNPVTKSSANESAPAPSATPKPASGSNSEFSGATPGLYGGTENSASCDVEKQITYLTGAPSKNKAFAGVVGVTPGDVPRYLRSLTPVQLAYDTRVTNHGYKDGKTTEFQSVLQAGTAVMVDSYGVPRVRCKCGNPLTAPKALKGNVTTVGTKWPGYRSTKAVVVKPAKSRIQEFTLRNPKTGTWFKRPQGTTGTSDSSTSPPSETPSGPTSSQPPPNESPSSGETSSGTTGSPGTSTGTTTGQPPETTGGSNTTGGEPSSTGGGTGPGGGTTGETTGGETPGSGGSPGGGGGTPPST</sequence>
<organism evidence="3 4">
    <name type="scientific">Streptomyces sioyaensis</name>
    <dbReference type="NCBI Taxonomy" id="67364"/>
    <lineage>
        <taxon>Bacteria</taxon>
        <taxon>Bacillati</taxon>
        <taxon>Actinomycetota</taxon>
        <taxon>Actinomycetes</taxon>
        <taxon>Kitasatosporales</taxon>
        <taxon>Streptomycetaceae</taxon>
        <taxon>Streptomyces</taxon>
    </lineage>
</organism>
<feature type="region of interest" description="Disordered" evidence="1">
    <location>
        <begin position="208"/>
        <end position="332"/>
    </location>
</feature>
<dbReference type="EMBL" id="SDIF01000128">
    <property type="protein sequence ID" value="RXS59827.1"/>
    <property type="molecule type" value="Genomic_DNA"/>
</dbReference>
<gene>
    <name evidence="3" type="ORF">EST54_28930</name>
</gene>
<feature type="domain" description="DUF6777" evidence="2">
    <location>
        <begin position="64"/>
        <end position="225"/>
    </location>
</feature>
<feature type="compositionally biased region" description="Low complexity" evidence="1">
    <location>
        <begin position="223"/>
        <end position="246"/>
    </location>
</feature>
<feature type="region of interest" description="Disordered" evidence="1">
    <location>
        <begin position="23"/>
        <end position="72"/>
    </location>
</feature>
<protein>
    <recommendedName>
        <fullName evidence="2">DUF6777 domain-containing protein</fullName>
    </recommendedName>
</protein>
<dbReference type="Proteomes" id="UP000289482">
    <property type="component" value="Unassembled WGS sequence"/>
</dbReference>
<dbReference type="InterPro" id="IPR046704">
    <property type="entry name" value="DUF6777"/>
</dbReference>
<dbReference type="AlphaFoldDB" id="A0A4Q1QLR3"/>
<feature type="compositionally biased region" description="Low complexity" evidence="1">
    <location>
        <begin position="254"/>
        <end position="295"/>
    </location>
</feature>
<proteinExistence type="predicted"/>
<evidence type="ECO:0000313" key="3">
    <source>
        <dbReference type="EMBL" id="RXS59827.1"/>
    </source>
</evidence>
<accession>A0A4Q1QLR3</accession>